<feature type="transmembrane region" description="Helical" evidence="2">
    <location>
        <begin position="49"/>
        <end position="70"/>
    </location>
</feature>
<proteinExistence type="predicted"/>
<evidence type="ECO:0000256" key="1">
    <source>
        <dbReference type="SAM" id="MobiDB-lite"/>
    </source>
</evidence>
<dbReference type="Pfam" id="PF04367">
    <property type="entry name" value="DUF502"/>
    <property type="match status" value="1"/>
</dbReference>
<dbReference type="KEGG" id="srub:C2R22_12095"/>
<dbReference type="OrthoDB" id="51558at2157"/>
<keyword evidence="2" id="KW-0472">Membrane</keyword>
<dbReference type="AlphaFoldDB" id="A0A2I8VK44"/>
<evidence type="ECO:0000313" key="3">
    <source>
        <dbReference type="EMBL" id="AUV82291.1"/>
    </source>
</evidence>
<keyword evidence="4" id="KW-1185">Reference proteome</keyword>
<dbReference type="Proteomes" id="UP000236584">
    <property type="component" value="Chromosome"/>
</dbReference>
<name>A0A2I8VK44_9EURY</name>
<evidence type="ECO:0008006" key="5">
    <source>
        <dbReference type="Google" id="ProtNLM"/>
    </source>
</evidence>
<dbReference type="EMBL" id="CP026309">
    <property type="protein sequence ID" value="AUV82291.1"/>
    <property type="molecule type" value="Genomic_DNA"/>
</dbReference>
<feature type="transmembrane region" description="Helical" evidence="2">
    <location>
        <begin position="22"/>
        <end position="42"/>
    </location>
</feature>
<reference evidence="3 4" key="1">
    <citation type="submission" date="2018-01" db="EMBL/GenBank/DDBJ databases">
        <title>Complete genome sequence of Salinigranum rubrum GX10T, an extremely halophilic archaeon isolated from a marine solar saltern.</title>
        <authorList>
            <person name="Han S."/>
        </authorList>
    </citation>
    <scope>NUCLEOTIDE SEQUENCE [LARGE SCALE GENOMIC DNA]</scope>
    <source>
        <strain evidence="3 4">GX10</strain>
    </source>
</reference>
<dbReference type="InterPro" id="IPR007462">
    <property type="entry name" value="COV1-like"/>
</dbReference>
<gene>
    <name evidence="3" type="ORF">C2R22_12095</name>
</gene>
<protein>
    <recommendedName>
        <fullName evidence="5">DUF502 domain-containing protein</fullName>
    </recommendedName>
</protein>
<evidence type="ECO:0000313" key="4">
    <source>
        <dbReference type="Proteomes" id="UP000236584"/>
    </source>
</evidence>
<feature type="compositionally biased region" description="Basic and acidic residues" evidence="1">
    <location>
        <begin position="245"/>
        <end position="345"/>
    </location>
</feature>
<dbReference type="GeneID" id="35592844"/>
<accession>A0A2I8VK44</accession>
<organism evidence="3 4">
    <name type="scientific">Salinigranum rubrum</name>
    <dbReference type="NCBI Taxonomy" id="755307"/>
    <lineage>
        <taxon>Archaea</taxon>
        <taxon>Methanobacteriati</taxon>
        <taxon>Methanobacteriota</taxon>
        <taxon>Stenosarchaea group</taxon>
        <taxon>Halobacteria</taxon>
        <taxon>Halobacteriales</taxon>
        <taxon>Haloferacaceae</taxon>
        <taxon>Salinigranum</taxon>
    </lineage>
</organism>
<keyword evidence="2" id="KW-0812">Transmembrane</keyword>
<evidence type="ECO:0000256" key="2">
    <source>
        <dbReference type="SAM" id="Phobius"/>
    </source>
</evidence>
<feature type="region of interest" description="Disordered" evidence="1">
    <location>
        <begin position="243"/>
        <end position="352"/>
    </location>
</feature>
<dbReference type="PANTHER" id="PTHR31876:SF26">
    <property type="entry name" value="PROTEIN LIKE COV 2"/>
    <property type="match status" value="1"/>
</dbReference>
<dbReference type="RefSeq" id="WP_103425980.1">
    <property type="nucleotide sequence ID" value="NZ_CP026309.1"/>
</dbReference>
<keyword evidence="2" id="KW-1133">Transmembrane helix</keyword>
<sequence length="352" mass="38739">MAPLSEAGTPVRSVTDVVRESFITGVAVVVPVLVTTFVFAVLFNTLYRYLALVAALFSVSNRITLVPGLVVSAELLLELAIPVVVLCGVFGVGFAVERSRYGEQAVDYFDRAATRIPGFGSIYESFRQMSDVVLSSDTESFREVKLVEFPHEGSYTLGFVTTETPDALAEPTPHDEMVTMFLPMAPNPVMGGHLVHLPTDRVMDVDLTVEEGVQTIVTSGVAIADSDLDGGLSGEEIRTLAAGEAVDRRTRPERATSFHRRPDHDRTARYRADVDPAHAGRPRDLAERGHDDHVDPDATRPAREADRASEARERTDTPPAERADRTHDERERTDDPPAERTGRESDEQEERE</sequence>
<feature type="transmembrane region" description="Helical" evidence="2">
    <location>
        <begin position="76"/>
        <end position="96"/>
    </location>
</feature>
<dbReference type="PANTHER" id="PTHR31876">
    <property type="entry name" value="COV-LIKE PROTEIN 1"/>
    <property type="match status" value="1"/>
</dbReference>